<reference evidence="1" key="1">
    <citation type="submission" date="2023-07" db="EMBL/GenBank/DDBJ databases">
        <title>draft genome sequence of fig (Ficus carica).</title>
        <authorList>
            <person name="Takahashi T."/>
            <person name="Nishimura K."/>
        </authorList>
    </citation>
    <scope>NUCLEOTIDE SEQUENCE</scope>
</reference>
<dbReference type="EMBL" id="BTGU01000082">
    <property type="protein sequence ID" value="GMN58961.1"/>
    <property type="molecule type" value="Genomic_DNA"/>
</dbReference>
<sequence length="235" mass="25603">MMGTPVGWADPLFISILRGLGCSGDPIGLDSECSRRVNMLQGHMYRGRHHVSLTRRRRPALGANAGVRTDPVAVRTIRGHEHGWSTVVVHEVLPRAVSQAPKVISLWSAKGKSSTPEVVVVKHSSRGRFPGKGSIVAEEVLLGSTQRAPIVVRLWSKTENIRPTRWLSFSIVPGEGFNSCRGSSARVNTKGLNSGPLVVHDGEHQTNLMVVVQLYSRGSSALVRDTRLLALLQRS</sequence>
<name>A0AA88DP88_FICCA</name>
<gene>
    <name evidence="1" type="ORF">TIFTF001_028060</name>
</gene>
<protein>
    <submittedName>
        <fullName evidence="1">Uncharacterized protein</fullName>
    </submittedName>
</protein>
<accession>A0AA88DP88</accession>
<comment type="caution">
    <text evidence="1">The sequence shown here is derived from an EMBL/GenBank/DDBJ whole genome shotgun (WGS) entry which is preliminary data.</text>
</comment>
<organism evidence="1 2">
    <name type="scientific">Ficus carica</name>
    <name type="common">Common fig</name>
    <dbReference type="NCBI Taxonomy" id="3494"/>
    <lineage>
        <taxon>Eukaryota</taxon>
        <taxon>Viridiplantae</taxon>
        <taxon>Streptophyta</taxon>
        <taxon>Embryophyta</taxon>
        <taxon>Tracheophyta</taxon>
        <taxon>Spermatophyta</taxon>
        <taxon>Magnoliopsida</taxon>
        <taxon>eudicotyledons</taxon>
        <taxon>Gunneridae</taxon>
        <taxon>Pentapetalae</taxon>
        <taxon>rosids</taxon>
        <taxon>fabids</taxon>
        <taxon>Rosales</taxon>
        <taxon>Moraceae</taxon>
        <taxon>Ficeae</taxon>
        <taxon>Ficus</taxon>
    </lineage>
</organism>
<proteinExistence type="predicted"/>
<evidence type="ECO:0000313" key="1">
    <source>
        <dbReference type="EMBL" id="GMN58961.1"/>
    </source>
</evidence>
<keyword evidence="2" id="KW-1185">Reference proteome</keyword>
<dbReference type="AlphaFoldDB" id="A0AA88DP88"/>
<evidence type="ECO:0000313" key="2">
    <source>
        <dbReference type="Proteomes" id="UP001187192"/>
    </source>
</evidence>
<dbReference type="Proteomes" id="UP001187192">
    <property type="component" value="Unassembled WGS sequence"/>
</dbReference>